<accession>A0A2G5HXW6</accession>
<evidence type="ECO:0000313" key="7">
    <source>
        <dbReference type="Proteomes" id="UP001302367"/>
    </source>
</evidence>
<reference evidence="5 7" key="2">
    <citation type="submission" date="2023-09" db="EMBL/GenBank/DDBJ databases">
        <title>Complete-Gapless Cercospora beticola genome.</title>
        <authorList>
            <person name="Wyatt N.A."/>
            <person name="Spanner R.E."/>
            <person name="Bolton M.D."/>
        </authorList>
    </citation>
    <scope>NUCLEOTIDE SEQUENCE [LARGE SCALE GENOMIC DNA]</scope>
    <source>
        <strain evidence="5">Cb09-40</strain>
    </source>
</reference>
<dbReference type="OrthoDB" id="2018133at2759"/>
<dbReference type="PROSITE" id="PS00166">
    <property type="entry name" value="ENOYL_COA_HYDRATASE"/>
    <property type="match status" value="1"/>
</dbReference>
<gene>
    <name evidence="4" type="ORF">CB0940_06008</name>
    <name evidence="5" type="ORF">RHO25_003230</name>
</gene>
<organism evidence="4 6">
    <name type="scientific">Cercospora beticola</name>
    <name type="common">Sugarbeet leaf spot fungus</name>
    <dbReference type="NCBI Taxonomy" id="122368"/>
    <lineage>
        <taxon>Eukaryota</taxon>
        <taxon>Fungi</taxon>
        <taxon>Dikarya</taxon>
        <taxon>Ascomycota</taxon>
        <taxon>Pezizomycotina</taxon>
        <taxon>Dothideomycetes</taxon>
        <taxon>Dothideomycetidae</taxon>
        <taxon>Mycosphaerellales</taxon>
        <taxon>Mycosphaerellaceae</taxon>
        <taxon>Cercospora</taxon>
    </lineage>
</organism>
<protein>
    <submittedName>
        <fullName evidence="4">Putative enoyl-CoA hydratase echA8</fullName>
    </submittedName>
</protein>
<comment type="similarity">
    <text evidence="1 3">Belongs to the enoyl-CoA hydratase/isomerase family.</text>
</comment>
<dbReference type="AlphaFoldDB" id="A0A2G5HXW6"/>
<dbReference type="Gene3D" id="3.90.226.10">
    <property type="entry name" value="2-enoyl-CoA Hydratase, Chain A, domain 1"/>
    <property type="match status" value="1"/>
</dbReference>
<evidence type="ECO:0000313" key="5">
    <source>
        <dbReference type="EMBL" id="WPA98617.1"/>
    </source>
</evidence>
<dbReference type="GO" id="GO:0003824">
    <property type="term" value="F:catalytic activity"/>
    <property type="evidence" value="ECO:0007669"/>
    <property type="project" value="InterPro"/>
</dbReference>
<evidence type="ECO:0000313" key="4">
    <source>
        <dbReference type="EMBL" id="PIA97341.1"/>
    </source>
</evidence>
<dbReference type="Pfam" id="PF00378">
    <property type="entry name" value="ECH_1"/>
    <property type="match status" value="1"/>
</dbReference>
<dbReference type="InterPro" id="IPR001753">
    <property type="entry name" value="Enoyl-CoA_hydra/iso"/>
</dbReference>
<evidence type="ECO:0000256" key="3">
    <source>
        <dbReference type="RuleBase" id="RU003707"/>
    </source>
</evidence>
<dbReference type="Gene3D" id="1.10.287.2460">
    <property type="match status" value="1"/>
</dbReference>
<dbReference type="NCBIfam" id="NF006108">
    <property type="entry name" value="PRK08259.1"/>
    <property type="match status" value="1"/>
</dbReference>
<evidence type="ECO:0000256" key="2">
    <source>
        <dbReference type="ARBA" id="ARBA00023026"/>
    </source>
</evidence>
<reference evidence="4 6" key="1">
    <citation type="submission" date="2015-10" db="EMBL/GenBank/DDBJ databases">
        <title>The cercosporin biosynthetic gene cluster was horizontally transferred to several fungal lineages and shown to be expanded in Cercospora beticola based on microsynteny with recipient genomes.</title>
        <authorList>
            <person name="De Jonge R."/>
            <person name="Ebert M.K."/>
            <person name="Suttle J.C."/>
            <person name="Jurick Ii W.M."/>
            <person name="Secor G.A."/>
            <person name="Thomma B.P."/>
            <person name="Van De Peer Y."/>
            <person name="Bolton M.D."/>
        </authorList>
    </citation>
    <scope>NUCLEOTIDE SEQUENCE [LARGE SCALE GENOMIC DNA]</scope>
    <source>
        <strain evidence="4 6">09-40</strain>
    </source>
</reference>
<dbReference type="EMBL" id="CP134185">
    <property type="protein sequence ID" value="WPA98617.1"/>
    <property type="molecule type" value="Genomic_DNA"/>
</dbReference>
<keyword evidence="7" id="KW-1185">Reference proteome</keyword>
<proteinExistence type="inferred from homology"/>
<evidence type="ECO:0000256" key="1">
    <source>
        <dbReference type="ARBA" id="ARBA00005254"/>
    </source>
</evidence>
<dbReference type="InterPro" id="IPR029045">
    <property type="entry name" value="ClpP/crotonase-like_dom_sf"/>
</dbReference>
<name>A0A2G5HXW6_CERBT</name>
<dbReference type="PANTHER" id="PTHR43802:SF1">
    <property type="entry name" value="IP11341P-RELATED"/>
    <property type="match status" value="1"/>
</dbReference>
<keyword evidence="2" id="KW-0843">Virulence</keyword>
<dbReference type="SUPFAM" id="SSF52096">
    <property type="entry name" value="ClpP/crotonase"/>
    <property type="match status" value="1"/>
</dbReference>
<sequence length="276" mass="29613">MSQDPEPNAVQITHPHPNITLITLSRPHRRNAVNAPTADKLFAAFQAFENDPDQKIAILTGDNGHQQPAFCAGYDLHTVKPSNSVPLTSAKTGQTLNSLGPMGPSRMLLSKPLIAAISGPAVAGGFELSLLADMRVIAPNAFFGVFCRRWGVPLLDGGTVRLQRLIGLSRALDLTLTGRPVYAEEAMQIGLANRLAPEGTDVVEEAVKLAESLLKFPQLCMNLDRKSAYFAAYDSGSLNDALKYEYENGIEAVRAEGAAGAKRFSEGSGRHGSFKL</sequence>
<dbReference type="InterPro" id="IPR018376">
    <property type="entry name" value="Enoyl-CoA_hyd/isom_CS"/>
</dbReference>
<dbReference type="Proteomes" id="UP001302367">
    <property type="component" value="Chromosome 2"/>
</dbReference>
<dbReference type="PANTHER" id="PTHR43802">
    <property type="entry name" value="ENOYL-COA HYDRATASE"/>
    <property type="match status" value="1"/>
</dbReference>
<dbReference type="Proteomes" id="UP000230605">
    <property type="component" value="Chromosome 2"/>
</dbReference>
<dbReference type="CDD" id="cd06558">
    <property type="entry name" value="crotonase-like"/>
    <property type="match status" value="1"/>
</dbReference>
<dbReference type="EMBL" id="LKMD01000102">
    <property type="protein sequence ID" value="PIA97341.1"/>
    <property type="molecule type" value="Genomic_DNA"/>
</dbReference>
<evidence type="ECO:0000313" key="6">
    <source>
        <dbReference type="Proteomes" id="UP000230605"/>
    </source>
</evidence>